<dbReference type="RefSeq" id="WP_089858469.1">
    <property type="nucleotide sequence ID" value="NZ_FNDW01000007.1"/>
</dbReference>
<name>A0A1G8K9U0_9FLAO</name>
<dbReference type="CDD" id="cd16377">
    <property type="entry name" value="23S_rRNA_IVP_like"/>
    <property type="match status" value="1"/>
</dbReference>
<dbReference type="EMBL" id="FNDW01000007">
    <property type="protein sequence ID" value="SDI40246.1"/>
    <property type="molecule type" value="Genomic_DNA"/>
</dbReference>
<dbReference type="OrthoDB" id="9811959at2"/>
<reference evidence="2" key="1">
    <citation type="submission" date="2016-10" db="EMBL/GenBank/DDBJ databases">
        <authorList>
            <person name="Varghese N."/>
            <person name="Submissions S."/>
        </authorList>
    </citation>
    <scope>NUCLEOTIDE SEQUENCE [LARGE SCALE GENOMIC DNA]</scope>
    <source>
        <strain evidence="2">DSM 17071</strain>
    </source>
</reference>
<dbReference type="AlphaFoldDB" id="A0A1G8K9U0"/>
<dbReference type="NCBIfam" id="TIGR02436">
    <property type="entry name" value="four helix bundle protein"/>
    <property type="match status" value="1"/>
</dbReference>
<gene>
    <name evidence="1" type="ORF">SAMN05421846_10747</name>
</gene>
<dbReference type="Gene3D" id="1.20.1440.60">
    <property type="entry name" value="23S rRNA-intervening sequence"/>
    <property type="match status" value="1"/>
</dbReference>
<protein>
    <submittedName>
        <fullName evidence="1">Four helix bundle protein</fullName>
    </submittedName>
</protein>
<evidence type="ECO:0000313" key="2">
    <source>
        <dbReference type="Proteomes" id="UP000198869"/>
    </source>
</evidence>
<dbReference type="STRING" id="311334.SAMN05421846_10747"/>
<sequence length="117" mass="13770">MEYTNLDVWIESRKLTNLVYNSTKKYPKEEIFGLQNQIRRCAVSIPSNIAEGCGRNTNKETIHFLFIARGSLYELETQLYLSSDQKYVNETEYTVILNQIILCKKLLNGFINYYKKK</sequence>
<dbReference type="PANTHER" id="PTHR38471">
    <property type="entry name" value="FOUR HELIX BUNDLE PROTEIN"/>
    <property type="match status" value="1"/>
</dbReference>
<dbReference type="PANTHER" id="PTHR38471:SF2">
    <property type="entry name" value="FOUR HELIX BUNDLE PROTEIN"/>
    <property type="match status" value="1"/>
</dbReference>
<dbReference type="InterPro" id="IPR012657">
    <property type="entry name" value="23S_rRNA-intervening_sequence"/>
</dbReference>
<keyword evidence="2" id="KW-1185">Reference proteome</keyword>
<organism evidence="1 2">
    <name type="scientific">Chryseobacterium taeanense</name>
    <dbReference type="NCBI Taxonomy" id="311334"/>
    <lineage>
        <taxon>Bacteria</taxon>
        <taxon>Pseudomonadati</taxon>
        <taxon>Bacteroidota</taxon>
        <taxon>Flavobacteriia</taxon>
        <taxon>Flavobacteriales</taxon>
        <taxon>Weeksellaceae</taxon>
        <taxon>Chryseobacterium group</taxon>
        <taxon>Chryseobacterium</taxon>
    </lineage>
</organism>
<proteinExistence type="predicted"/>
<dbReference type="Pfam" id="PF05635">
    <property type="entry name" value="23S_rRNA_IVP"/>
    <property type="match status" value="1"/>
</dbReference>
<dbReference type="InterPro" id="IPR036583">
    <property type="entry name" value="23S_rRNA_IVS_sf"/>
</dbReference>
<evidence type="ECO:0000313" key="1">
    <source>
        <dbReference type="EMBL" id="SDI40246.1"/>
    </source>
</evidence>
<dbReference type="Proteomes" id="UP000198869">
    <property type="component" value="Unassembled WGS sequence"/>
</dbReference>
<dbReference type="SUPFAM" id="SSF158446">
    <property type="entry name" value="IVS-encoded protein-like"/>
    <property type="match status" value="1"/>
</dbReference>
<accession>A0A1G8K9U0</accession>